<dbReference type="InterPro" id="IPR029063">
    <property type="entry name" value="SAM-dependent_MTases_sf"/>
</dbReference>
<dbReference type="PANTHER" id="PTHR43861">
    <property type="entry name" value="TRANS-ACONITATE 2-METHYLTRANSFERASE-RELATED"/>
    <property type="match status" value="1"/>
</dbReference>
<organism evidence="3 4">
    <name type="scientific">Actinomadura luteofluorescens</name>
    <dbReference type="NCBI Taxonomy" id="46163"/>
    <lineage>
        <taxon>Bacteria</taxon>
        <taxon>Bacillati</taxon>
        <taxon>Actinomycetota</taxon>
        <taxon>Actinomycetes</taxon>
        <taxon>Streptosporangiales</taxon>
        <taxon>Thermomonosporaceae</taxon>
        <taxon>Actinomadura</taxon>
    </lineage>
</organism>
<gene>
    <name evidence="3" type="ORF">BJY14_006233</name>
</gene>
<keyword evidence="1 3" id="KW-0808">Transferase</keyword>
<dbReference type="CDD" id="cd02440">
    <property type="entry name" value="AdoMet_MTases"/>
    <property type="match status" value="1"/>
</dbReference>
<dbReference type="GO" id="GO:0008168">
    <property type="term" value="F:methyltransferase activity"/>
    <property type="evidence" value="ECO:0007669"/>
    <property type="project" value="UniProtKB-KW"/>
</dbReference>
<reference evidence="3 4" key="1">
    <citation type="submission" date="2020-07" db="EMBL/GenBank/DDBJ databases">
        <title>Sequencing the genomes of 1000 actinobacteria strains.</title>
        <authorList>
            <person name="Klenk H.-P."/>
        </authorList>
    </citation>
    <scope>NUCLEOTIDE SEQUENCE [LARGE SCALE GENOMIC DNA]</scope>
    <source>
        <strain evidence="3 4">DSM 40398</strain>
    </source>
</reference>
<dbReference type="Gene3D" id="3.40.50.150">
    <property type="entry name" value="Vaccinia Virus protein VP39"/>
    <property type="match status" value="1"/>
</dbReference>
<dbReference type="GO" id="GO:0032259">
    <property type="term" value="P:methylation"/>
    <property type="evidence" value="ECO:0007669"/>
    <property type="project" value="UniProtKB-KW"/>
</dbReference>
<dbReference type="AlphaFoldDB" id="A0A7Y9EM10"/>
<proteinExistence type="predicted"/>
<dbReference type="Proteomes" id="UP000529783">
    <property type="component" value="Unassembled WGS sequence"/>
</dbReference>
<evidence type="ECO:0000313" key="3">
    <source>
        <dbReference type="EMBL" id="NYD50250.1"/>
    </source>
</evidence>
<keyword evidence="4" id="KW-1185">Reference proteome</keyword>
<dbReference type="SUPFAM" id="SSF53335">
    <property type="entry name" value="S-adenosyl-L-methionine-dependent methyltransferases"/>
    <property type="match status" value="1"/>
</dbReference>
<dbReference type="PANTHER" id="PTHR43861:SF3">
    <property type="entry name" value="PUTATIVE (AFU_ORTHOLOGUE AFUA_2G14390)-RELATED"/>
    <property type="match status" value="1"/>
</dbReference>
<dbReference type="RefSeq" id="WP_179846847.1">
    <property type="nucleotide sequence ID" value="NZ_JACCBA010000001.1"/>
</dbReference>
<protein>
    <submittedName>
        <fullName evidence="3">SAM-dependent methyltransferase</fullName>
    </submittedName>
</protein>
<comment type="caution">
    <text evidence="3">The sequence shown here is derived from an EMBL/GenBank/DDBJ whole genome shotgun (WGS) entry which is preliminary data.</text>
</comment>
<keyword evidence="3" id="KW-0489">Methyltransferase</keyword>
<sequence>MDSAGWDRRYAGHELVWSAGPNRWVEEVAADLPEGTALDLAAGEGRNALWLAERGWEVTAVDFSAVGLERARSLAARRLGEHAGRVRLVEADLREYTPARQAADLVIVAYLQVGEQVRRHALRAAAEAVAPGGLLLVVGHDSDNLAHGVGGPQDAVALYTAQDAASDIAGTGLQILRAEPRTREVVTDEGPRSAIDAFLLARRQ</sequence>
<dbReference type="InterPro" id="IPR041698">
    <property type="entry name" value="Methyltransf_25"/>
</dbReference>
<name>A0A7Y9EM10_9ACTN</name>
<feature type="domain" description="Methyltransferase" evidence="2">
    <location>
        <begin position="38"/>
        <end position="133"/>
    </location>
</feature>
<dbReference type="Pfam" id="PF13649">
    <property type="entry name" value="Methyltransf_25"/>
    <property type="match status" value="1"/>
</dbReference>
<evidence type="ECO:0000256" key="1">
    <source>
        <dbReference type="ARBA" id="ARBA00022679"/>
    </source>
</evidence>
<evidence type="ECO:0000259" key="2">
    <source>
        <dbReference type="Pfam" id="PF13649"/>
    </source>
</evidence>
<evidence type="ECO:0000313" key="4">
    <source>
        <dbReference type="Proteomes" id="UP000529783"/>
    </source>
</evidence>
<accession>A0A7Y9EM10</accession>
<dbReference type="EMBL" id="JACCBA010000001">
    <property type="protein sequence ID" value="NYD50250.1"/>
    <property type="molecule type" value="Genomic_DNA"/>
</dbReference>